<protein>
    <recommendedName>
        <fullName evidence="2">Partial AB-hydrolase lipase domain-containing protein</fullName>
    </recommendedName>
</protein>
<feature type="region of interest" description="Disordered" evidence="1">
    <location>
        <begin position="271"/>
        <end position="291"/>
    </location>
</feature>
<feature type="region of interest" description="Disordered" evidence="1">
    <location>
        <begin position="45"/>
        <end position="68"/>
    </location>
</feature>
<evidence type="ECO:0000313" key="4">
    <source>
        <dbReference type="Proteomes" id="UP001175353"/>
    </source>
</evidence>
<feature type="region of interest" description="Disordered" evidence="1">
    <location>
        <begin position="127"/>
        <end position="191"/>
    </location>
</feature>
<feature type="domain" description="Partial AB-hydrolase lipase" evidence="2">
    <location>
        <begin position="312"/>
        <end position="400"/>
    </location>
</feature>
<dbReference type="AlphaFoldDB" id="A0AAN6KQG9"/>
<feature type="compositionally biased region" description="Basic and acidic residues" evidence="1">
    <location>
        <begin position="818"/>
        <end position="848"/>
    </location>
</feature>
<feature type="region of interest" description="Disordered" evidence="1">
    <location>
        <begin position="788"/>
        <end position="863"/>
    </location>
</feature>
<proteinExistence type="predicted"/>
<dbReference type="EMBL" id="JAUJLE010000052">
    <property type="protein sequence ID" value="KAK0995430.1"/>
    <property type="molecule type" value="Genomic_DNA"/>
</dbReference>
<accession>A0AAN6KQG9</accession>
<organism evidence="3 4">
    <name type="scientific">Friedmanniomyces endolithicus</name>
    <dbReference type="NCBI Taxonomy" id="329885"/>
    <lineage>
        <taxon>Eukaryota</taxon>
        <taxon>Fungi</taxon>
        <taxon>Dikarya</taxon>
        <taxon>Ascomycota</taxon>
        <taxon>Pezizomycotina</taxon>
        <taxon>Dothideomycetes</taxon>
        <taxon>Dothideomycetidae</taxon>
        <taxon>Mycosphaerellales</taxon>
        <taxon>Teratosphaeriaceae</taxon>
        <taxon>Friedmanniomyces</taxon>
    </lineage>
</organism>
<dbReference type="SUPFAM" id="SSF53474">
    <property type="entry name" value="alpha/beta-Hydrolases"/>
    <property type="match status" value="1"/>
</dbReference>
<evidence type="ECO:0000256" key="1">
    <source>
        <dbReference type="SAM" id="MobiDB-lite"/>
    </source>
</evidence>
<comment type="caution">
    <text evidence="3">The sequence shown here is derived from an EMBL/GenBank/DDBJ whole genome shotgun (WGS) entry which is preliminary data.</text>
</comment>
<dbReference type="PANTHER" id="PTHR11005">
    <property type="entry name" value="LYSOSOMAL ACID LIPASE-RELATED"/>
    <property type="match status" value="1"/>
</dbReference>
<sequence>MYLYAEDHYLLLVLPPTTAAAFRTLNIGLPRIPLALAATHTIEPTMPHFGDRTNRSDGTREKEKEFAEQAEKLGRLKPHQENDETGSTAAVEAKFITPLDPVVVTANGKRLPAVPVEEAAKLNRLKDGLDGVETPRSPPRGAVREGRDGTAYGARLGSPRTRNLSNGSQNESPHASLSESVPASRTNPLFPPLPMYGPPTILRTAQCIFLRATSSVLSLCFLLAIVAGAIADGIPRIATHIRRRAMLQNPGKRRPFYQEEKQRAQERKAAKQAWKRQQRGTRTPLNEKGTGVAEGQEFVPTEGGADPLVVDISYYARRVGLDAEAFDVETEDGFVIELVHVFNPRDHRRLPRDHRKADGADLFENAPTNHELHPLPDGQKKYPVLMMHGLLQSAGAYCCTDDDSLAFYLAKSGYDVWLGNNRCGLHPRHTQLHYEDPRMWAWNIRQMGVMDLAALISRVLAETGFPKLALIAHSQGTTQTFVALAKEQRPEIGEKISVFCALAPAAYAGPLIGKMYFKVMQLIGPGLFRLVFGIHAFIPLMMKAHHFLPSAFYGWMGYHVFSFLFSWSDQRWDRGLRNRMFQWAPTYVSAESMRWWLGRECFAKQKCILATREEGRLEDLEDEEDDEVIRKFYVDREPKAVTPRMKLQRNITTFHCQTLTHQHHDQTRGKYAWYDSRFPPLALWVAGADNLVDGRRLLRRFDRGREPHVRVVHKKIIEGYEHLDVIWAMDSIEKVGKEVREVIWRTADHEVARVCRTPVGCLKGLEEKPDVGDEVPMMHSGGRLRMASISESRPKFEDIGEENGSEEVLRPGHSLKTSIDRSAETEGEHDHLVGEAREFGPNRPRGDSEAVFDDVQEKENPLG</sequence>
<dbReference type="InterPro" id="IPR029058">
    <property type="entry name" value="AB_hydrolase_fold"/>
</dbReference>
<dbReference type="Proteomes" id="UP001175353">
    <property type="component" value="Unassembled WGS sequence"/>
</dbReference>
<dbReference type="Pfam" id="PF04083">
    <property type="entry name" value="Abhydro_lipase"/>
    <property type="match status" value="1"/>
</dbReference>
<feature type="compositionally biased region" description="Basic and acidic residues" evidence="1">
    <location>
        <begin position="49"/>
        <end position="68"/>
    </location>
</feature>
<gene>
    <name evidence="3" type="ORF">LTR91_007329</name>
</gene>
<dbReference type="Gene3D" id="3.40.50.1820">
    <property type="entry name" value="alpha/beta hydrolase"/>
    <property type="match status" value="1"/>
</dbReference>
<evidence type="ECO:0000259" key="2">
    <source>
        <dbReference type="Pfam" id="PF04083"/>
    </source>
</evidence>
<reference evidence="3" key="1">
    <citation type="submission" date="2023-06" db="EMBL/GenBank/DDBJ databases">
        <title>Black Yeasts Isolated from many extreme environments.</title>
        <authorList>
            <person name="Coleine C."/>
            <person name="Stajich J.E."/>
            <person name="Selbmann L."/>
        </authorList>
    </citation>
    <scope>NUCLEOTIDE SEQUENCE</scope>
    <source>
        <strain evidence="3">CCFEE 5200</strain>
    </source>
</reference>
<name>A0AAN6KQG9_9PEZI</name>
<keyword evidence="4" id="KW-1185">Reference proteome</keyword>
<feature type="compositionally biased region" description="Polar residues" evidence="1">
    <location>
        <begin position="160"/>
        <end position="187"/>
    </location>
</feature>
<dbReference type="GO" id="GO:0006629">
    <property type="term" value="P:lipid metabolic process"/>
    <property type="evidence" value="ECO:0007669"/>
    <property type="project" value="InterPro"/>
</dbReference>
<dbReference type="InterPro" id="IPR006693">
    <property type="entry name" value="AB_hydrolase_lipase"/>
</dbReference>
<evidence type="ECO:0000313" key="3">
    <source>
        <dbReference type="EMBL" id="KAK0995430.1"/>
    </source>
</evidence>